<dbReference type="PANTHER" id="PTHR28026:SF9">
    <property type="entry name" value="2-HYDROXY-PALMITIC ACID DIOXYGENASE MPO1"/>
    <property type="match status" value="1"/>
</dbReference>
<accession>A0ABV7CPT9</accession>
<dbReference type="Proteomes" id="UP001595453">
    <property type="component" value="Unassembled WGS sequence"/>
</dbReference>
<keyword evidence="1" id="KW-0472">Membrane</keyword>
<keyword evidence="1" id="KW-1133">Transmembrane helix</keyword>
<dbReference type="InterPro" id="IPR009305">
    <property type="entry name" value="Mpo1-like"/>
</dbReference>
<comment type="caution">
    <text evidence="2">The sequence shown here is derived from an EMBL/GenBank/DDBJ whole genome shotgun (WGS) entry which is preliminary data.</text>
</comment>
<name>A0ABV7CPT9_9GAMM</name>
<keyword evidence="3" id="KW-1185">Reference proteome</keyword>
<dbReference type="EMBL" id="JBHRSD010000046">
    <property type="protein sequence ID" value="MFC3034630.1"/>
    <property type="molecule type" value="Genomic_DNA"/>
</dbReference>
<evidence type="ECO:0000313" key="3">
    <source>
        <dbReference type="Proteomes" id="UP001595453"/>
    </source>
</evidence>
<protein>
    <submittedName>
        <fullName evidence="2">DUF962 domain-containing protein</fullName>
    </submittedName>
</protein>
<feature type="transmembrane region" description="Helical" evidence="1">
    <location>
        <begin position="21"/>
        <end position="44"/>
    </location>
</feature>
<organism evidence="2 3">
    <name type="scientific">Pseudoalteromonas fenneropenaei</name>
    <dbReference type="NCBI Taxonomy" id="1737459"/>
    <lineage>
        <taxon>Bacteria</taxon>
        <taxon>Pseudomonadati</taxon>
        <taxon>Pseudomonadota</taxon>
        <taxon>Gammaproteobacteria</taxon>
        <taxon>Alteromonadales</taxon>
        <taxon>Pseudoalteromonadaceae</taxon>
        <taxon>Pseudoalteromonas</taxon>
    </lineage>
</organism>
<sequence>MKSLEQQLVQYARYHRDRRNILTHFFGIPLILQAVVLLLCNPTITLNEWSFTPALIAICITSAYYLRLSLVLGVLMLMILLLMYAVSGWLISTLLPLLPLNQLWFGALLFAFGWVLQFIGHHFEGKKPAFVDDLIGLVIGPLFVLVELLFLLGFFKQLEAQIILEAGDYRN</sequence>
<dbReference type="PANTHER" id="PTHR28026">
    <property type="entry name" value="DUF962 DOMAIN PROTEIN (AFU_ORTHOLOGUE AFUA_8G05310)"/>
    <property type="match status" value="1"/>
</dbReference>
<evidence type="ECO:0000313" key="2">
    <source>
        <dbReference type="EMBL" id="MFC3034630.1"/>
    </source>
</evidence>
<feature type="transmembrane region" description="Helical" evidence="1">
    <location>
        <begin position="64"/>
        <end position="91"/>
    </location>
</feature>
<feature type="transmembrane region" description="Helical" evidence="1">
    <location>
        <begin position="103"/>
        <end position="123"/>
    </location>
</feature>
<gene>
    <name evidence="2" type="ORF">ACFOEE_19180</name>
</gene>
<proteinExistence type="predicted"/>
<dbReference type="RefSeq" id="WP_377128285.1">
    <property type="nucleotide sequence ID" value="NZ_JBHRSD010000046.1"/>
</dbReference>
<dbReference type="Pfam" id="PF06127">
    <property type="entry name" value="Mpo1-like"/>
    <property type="match status" value="1"/>
</dbReference>
<feature type="transmembrane region" description="Helical" evidence="1">
    <location>
        <begin position="135"/>
        <end position="155"/>
    </location>
</feature>
<keyword evidence="1" id="KW-0812">Transmembrane</keyword>
<reference evidence="3" key="1">
    <citation type="journal article" date="2019" name="Int. J. Syst. Evol. Microbiol.">
        <title>The Global Catalogue of Microorganisms (GCM) 10K type strain sequencing project: providing services to taxonomists for standard genome sequencing and annotation.</title>
        <authorList>
            <consortium name="The Broad Institute Genomics Platform"/>
            <consortium name="The Broad Institute Genome Sequencing Center for Infectious Disease"/>
            <person name="Wu L."/>
            <person name="Ma J."/>
        </authorList>
    </citation>
    <scope>NUCLEOTIDE SEQUENCE [LARGE SCALE GENOMIC DNA]</scope>
    <source>
        <strain evidence="3">KCTC 42730</strain>
    </source>
</reference>
<evidence type="ECO:0000256" key="1">
    <source>
        <dbReference type="SAM" id="Phobius"/>
    </source>
</evidence>